<reference evidence="1 2" key="1">
    <citation type="submission" date="2015-02" db="EMBL/GenBank/DDBJ databases">
        <title>Draft genome of a novel marine cyanobacterium (Chroococcales) isolated from South Atlantic Ocean.</title>
        <authorList>
            <person name="Rigonato J."/>
            <person name="Alvarenga D.O."/>
            <person name="Branco L.H."/>
            <person name="Varani A.M."/>
            <person name="Brandini F.P."/>
            <person name="Fiore M.F."/>
        </authorList>
    </citation>
    <scope>NUCLEOTIDE SEQUENCE [LARGE SCALE GENOMIC DNA]</scope>
    <source>
        <strain evidence="1 2">CENA595</strain>
    </source>
</reference>
<dbReference type="RefSeq" id="WP_045057009.1">
    <property type="nucleotide sequence ID" value="NZ_JYON01000037.1"/>
</dbReference>
<proteinExistence type="predicted"/>
<evidence type="ECO:0000313" key="2">
    <source>
        <dbReference type="Proteomes" id="UP000032452"/>
    </source>
</evidence>
<name>A0A0D8ZLE9_9CYAN</name>
<dbReference type="EMBL" id="JYON01000037">
    <property type="protein sequence ID" value="KJH69663.1"/>
    <property type="molecule type" value="Genomic_DNA"/>
</dbReference>
<evidence type="ECO:0000313" key="1">
    <source>
        <dbReference type="EMBL" id="KJH69663.1"/>
    </source>
</evidence>
<dbReference type="AlphaFoldDB" id="A0A0D8ZLE9"/>
<dbReference type="Proteomes" id="UP000032452">
    <property type="component" value="Unassembled WGS sequence"/>
</dbReference>
<comment type="caution">
    <text evidence="1">The sequence shown here is derived from an EMBL/GenBank/DDBJ whole genome shotgun (WGS) entry which is preliminary data.</text>
</comment>
<sequence length="154" mass="17076">MNKYFSLILIPSVVCLSAICDLLMIKNLPVLAQRTDYLCVSVSSRRGWQTFNLSDSVTRVASIRGRWSVDTRNYAPVGAYGHQGRAAEALAPYNQYKHDQSFPFGALLMDSDNEAIWIQNPVVFSNNIKIVSLRINDADNALGDNGGSLQVCFD</sequence>
<accession>A0A0D8ZLE9</accession>
<keyword evidence="2" id="KW-1185">Reference proteome</keyword>
<dbReference type="Gene3D" id="2.60.120.430">
    <property type="entry name" value="Galactose-binding lectin"/>
    <property type="match status" value="1"/>
</dbReference>
<protein>
    <submittedName>
        <fullName evidence="1">Uncharacterized protein</fullName>
    </submittedName>
</protein>
<organism evidence="1 2">
    <name type="scientific">Aliterella atlantica CENA595</name>
    <dbReference type="NCBI Taxonomy" id="1618023"/>
    <lineage>
        <taxon>Bacteria</taxon>
        <taxon>Bacillati</taxon>
        <taxon>Cyanobacteriota</taxon>
        <taxon>Cyanophyceae</taxon>
        <taxon>Chroococcidiopsidales</taxon>
        <taxon>Aliterellaceae</taxon>
        <taxon>Aliterella</taxon>
    </lineage>
</organism>
<gene>
    <name evidence="1" type="ORF">UH38_22825</name>
</gene>